<evidence type="ECO:0000313" key="9">
    <source>
        <dbReference type="EMBL" id="KPI43411.1"/>
    </source>
</evidence>
<sequence>MADSPAINAVQDEQPQAAEILDDHLPAGYTFDGAVDEDGGPVQSSLRLQGGDIHRDLYKIDARNRPNHHQRAKTFSGPEFTGNDGAADMPISEQLLPQGFRRQYVQQKRGDLHPLNPRRVPVARNFVEFLELYGNFAGEDLEESDSDEETETDVEEDAQDGSGERRPLLGRRKSTKRRAQRPGDAGVTRTFFTLLKAFIGTGIMFLPKAFQNGGILFSSITLFLVALITTLAFHLLLKCKARYSGGYGELGEAIGGRKMRAVILSSITISQLGFVCAGTVFVADNLKAFADAVSPGDDAPLSTRDLIALQLLILIPMALIRNISKLGPAAMIADIFIVLGLVYIWYYDIHFLSQHGIADSVTLFNPNHYTLTIGAAIFTFEGIGLILPIQNSMAQPEKFEGLLYIIMTLITLIFGSVGILCYMTFGSLTKIEVISNFPQDSRLVNAVQFVYAMAVLVGTPVQLFPAVRILEAKLFGNLSGKNSTWGKWKKNAFRTFLVLLCIAVSIGGAANLDRFVALIGSFACVPLVYIYPPLLHYMGVAENKWVKAGDIVFIVCGVVAMVYTTAVTVINSFL</sequence>
<gene>
    <name evidence="9" type="ORF">AB675_6727</name>
</gene>
<keyword evidence="3 7" id="KW-0812">Transmembrane</keyword>
<dbReference type="GeneID" id="28738918"/>
<evidence type="ECO:0000313" key="10">
    <source>
        <dbReference type="Proteomes" id="UP000038010"/>
    </source>
</evidence>
<comment type="similarity">
    <text evidence="2">Belongs to the amino acid/polyamine transporter 2 family.</text>
</comment>
<feature type="compositionally biased region" description="Basic residues" evidence="6">
    <location>
        <begin position="168"/>
        <end position="180"/>
    </location>
</feature>
<accession>A0A0N0NQ22</accession>
<organism evidence="9 10">
    <name type="scientific">Cyphellophora attinorum</name>
    <dbReference type="NCBI Taxonomy" id="1664694"/>
    <lineage>
        <taxon>Eukaryota</taxon>
        <taxon>Fungi</taxon>
        <taxon>Dikarya</taxon>
        <taxon>Ascomycota</taxon>
        <taxon>Pezizomycotina</taxon>
        <taxon>Eurotiomycetes</taxon>
        <taxon>Chaetothyriomycetidae</taxon>
        <taxon>Chaetothyriales</taxon>
        <taxon>Cyphellophoraceae</taxon>
        <taxon>Cyphellophora</taxon>
    </lineage>
</organism>
<comment type="subcellular location">
    <subcellularLocation>
        <location evidence="1">Membrane</location>
        <topology evidence="1">Multi-pass membrane protein</topology>
    </subcellularLocation>
</comment>
<feature type="transmembrane region" description="Helical" evidence="7">
    <location>
        <begin position="445"/>
        <end position="470"/>
    </location>
</feature>
<dbReference type="OrthoDB" id="1684102at2759"/>
<keyword evidence="10" id="KW-1185">Reference proteome</keyword>
<feature type="region of interest" description="Disordered" evidence="6">
    <location>
        <begin position="140"/>
        <end position="182"/>
    </location>
</feature>
<name>A0A0N0NQ22_9EURO</name>
<dbReference type="RefSeq" id="XP_018003374.1">
    <property type="nucleotide sequence ID" value="XM_018147038.1"/>
</dbReference>
<dbReference type="GO" id="GO:0005774">
    <property type="term" value="C:vacuolar membrane"/>
    <property type="evidence" value="ECO:0007669"/>
    <property type="project" value="TreeGrafter"/>
</dbReference>
<dbReference type="EMBL" id="LFJN01000005">
    <property type="protein sequence ID" value="KPI43411.1"/>
    <property type="molecule type" value="Genomic_DNA"/>
</dbReference>
<reference evidence="9 10" key="1">
    <citation type="submission" date="2015-06" db="EMBL/GenBank/DDBJ databases">
        <title>Draft genome of the ant-associated black yeast Phialophora attae CBS 131958.</title>
        <authorList>
            <person name="Moreno L.F."/>
            <person name="Stielow B.J."/>
            <person name="de Hoog S."/>
            <person name="Vicente V.A."/>
            <person name="Weiss V.A."/>
            <person name="de Vries M."/>
            <person name="Cruz L.M."/>
            <person name="Souza E.M."/>
        </authorList>
    </citation>
    <scope>NUCLEOTIDE SEQUENCE [LARGE SCALE GENOMIC DNA]</scope>
    <source>
        <strain evidence="9 10">CBS 131958</strain>
    </source>
</reference>
<evidence type="ECO:0000259" key="8">
    <source>
        <dbReference type="Pfam" id="PF01490"/>
    </source>
</evidence>
<feature type="transmembrane region" description="Helical" evidence="7">
    <location>
        <begin position="551"/>
        <end position="573"/>
    </location>
</feature>
<feature type="transmembrane region" description="Helical" evidence="7">
    <location>
        <begin position="261"/>
        <end position="281"/>
    </location>
</feature>
<protein>
    <submittedName>
        <fullName evidence="9">Vacuolar amino acid transporter 3</fullName>
    </submittedName>
</protein>
<evidence type="ECO:0000256" key="2">
    <source>
        <dbReference type="ARBA" id="ARBA00008066"/>
    </source>
</evidence>
<feature type="transmembrane region" description="Helical" evidence="7">
    <location>
        <begin position="367"/>
        <end position="389"/>
    </location>
</feature>
<keyword evidence="5 7" id="KW-0472">Membrane</keyword>
<feature type="transmembrane region" description="Helical" evidence="7">
    <location>
        <begin position="301"/>
        <end position="319"/>
    </location>
</feature>
<dbReference type="STRING" id="1664694.A0A0N0NQ22"/>
<evidence type="ECO:0000256" key="3">
    <source>
        <dbReference type="ARBA" id="ARBA00022692"/>
    </source>
</evidence>
<evidence type="ECO:0000256" key="7">
    <source>
        <dbReference type="SAM" id="Phobius"/>
    </source>
</evidence>
<feature type="transmembrane region" description="Helical" evidence="7">
    <location>
        <begin position="516"/>
        <end position="539"/>
    </location>
</feature>
<feature type="transmembrane region" description="Helical" evidence="7">
    <location>
        <begin position="491"/>
        <end position="510"/>
    </location>
</feature>
<dbReference type="AlphaFoldDB" id="A0A0N0NQ22"/>
<proteinExistence type="inferred from homology"/>
<keyword evidence="4 7" id="KW-1133">Transmembrane helix</keyword>
<dbReference type="PANTHER" id="PTHR22950:SF332">
    <property type="entry name" value="AMINO ACID TRANSPORTER (EUROFUNG)"/>
    <property type="match status" value="1"/>
</dbReference>
<feature type="transmembrane region" description="Helical" evidence="7">
    <location>
        <begin position="401"/>
        <end position="425"/>
    </location>
</feature>
<feature type="transmembrane region" description="Helical" evidence="7">
    <location>
        <begin position="213"/>
        <end position="237"/>
    </location>
</feature>
<feature type="domain" description="Amino acid transporter transmembrane" evidence="8">
    <location>
        <begin position="185"/>
        <end position="569"/>
    </location>
</feature>
<dbReference type="Proteomes" id="UP000038010">
    <property type="component" value="Unassembled WGS sequence"/>
</dbReference>
<evidence type="ECO:0000256" key="4">
    <source>
        <dbReference type="ARBA" id="ARBA00022989"/>
    </source>
</evidence>
<evidence type="ECO:0000256" key="6">
    <source>
        <dbReference type="SAM" id="MobiDB-lite"/>
    </source>
</evidence>
<dbReference type="PANTHER" id="PTHR22950">
    <property type="entry name" value="AMINO ACID TRANSPORTER"/>
    <property type="match status" value="1"/>
</dbReference>
<dbReference type="GO" id="GO:0005302">
    <property type="term" value="F:L-tyrosine transmembrane transporter activity"/>
    <property type="evidence" value="ECO:0007669"/>
    <property type="project" value="TreeGrafter"/>
</dbReference>
<feature type="compositionally biased region" description="Acidic residues" evidence="6">
    <location>
        <begin position="140"/>
        <end position="159"/>
    </location>
</feature>
<dbReference type="Pfam" id="PF01490">
    <property type="entry name" value="Aa_trans"/>
    <property type="match status" value="1"/>
</dbReference>
<comment type="caution">
    <text evidence="9">The sequence shown here is derived from an EMBL/GenBank/DDBJ whole genome shotgun (WGS) entry which is preliminary data.</text>
</comment>
<evidence type="ECO:0000256" key="1">
    <source>
        <dbReference type="ARBA" id="ARBA00004141"/>
    </source>
</evidence>
<evidence type="ECO:0000256" key="5">
    <source>
        <dbReference type="ARBA" id="ARBA00023136"/>
    </source>
</evidence>
<dbReference type="VEuPathDB" id="FungiDB:AB675_6727"/>
<feature type="transmembrane region" description="Helical" evidence="7">
    <location>
        <begin position="326"/>
        <end position="347"/>
    </location>
</feature>
<feature type="transmembrane region" description="Helical" evidence="7">
    <location>
        <begin position="186"/>
        <end position="207"/>
    </location>
</feature>
<dbReference type="InterPro" id="IPR013057">
    <property type="entry name" value="AA_transpt_TM"/>
</dbReference>